<dbReference type="Proteomes" id="UP000239576">
    <property type="component" value="Unassembled WGS sequence"/>
</dbReference>
<accession>A0A2T1DUE9</accession>
<reference evidence="2" key="1">
    <citation type="submission" date="2018-02" db="EMBL/GenBank/DDBJ databases">
        <authorList>
            <person name="Moore K."/>
            <person name="Momper L."/>
        </authorList>
    </citation>
    <scope>NUCLEOTIDE SEQUENCE [LARGE SCALE GENOMIC DNA]</scope>
    <source>
        <strain evidence="2">ULC18</strain>
    </source>
</reference>
<comment type="caution">
    <text evidence="1">The sequence shown here is derived from an EMBL/GenBank/DDBJ whole genome shotgun (WGS) entry which is preliminary data.</text>
</comment>
<dbReference type="OrthoDB" id="571871at2"/>
<gene>
    <name evidence="1" type="ORF">C7B82_28245</name>
</gene>
<sequence length="128" mass="14805">MKIIDQPYSCQMPSQVSGTWLLQCHLRIFQARTKVHTVLITDMGFEIGWFNPFVIEKLVDQIVQEFHLNPAKLVWIEHYASDYREFSLAAFSQVVFEWQHGKATNPQWLSIAPEVAQALISEDVRLSA</sequence>
<organism evidence="1 2">
    <name type="scientific">Stenomitos frigidus ULC18</name>
    <dbReference type="NCBI Taxonomy" id="2107698"/>
    <lineage>
        <taxon>Bacteria</taxon>
        <taxon>Bacillati</taxon>
        <taxon>Cyanobacteriota</taxon>
        <taxon>Cyanophyceae</taxon>
        <taxon>Leptolyngbyales</taxon>
        <taxon>Leptolyngbyaceae</taxon>
        <taxon>Stenomitos</taxon>
    </lineage>
</organism>
<evidence type="ECO:0000313" key="2">
    <source>
        <dbReference type="Proteomes" id="UP000239576"/>
    </source>
</evidence>
<name>A0A2T1DUE9_9CYAN</name>
<protein>
    <submittedName>
        <fullName evidence="1">Uncharacterized protein</fullName>
    </submittedName>
</protein>
<proteinExistence type="predicted"/>
<dbReference type="AlphaFoldDB" id="A0A2T1DUE9"/>
<dbReference type="RefSeq" id="WP_106260372.1">
    <property type="nucleotide sequence ID" value="NZ_CAWNSW010000052.1"/>
</dbReference>
<evidence type="ECO:0000313" key="1">
    <source>
        <dbReference type="EMBL" id="PSB24117.1"/>
    </source>
</evidence>
<dbReference type="EMBL" id="PVWK01000153">
    <property type="protein sequence ID" value="PSB24117.1"/>
    <property type="molecule type" value="Genomic_DNA"/>
</dbReference>
<reference evidence="1 2" key="2">
    <citation type="submission" date="2018-03" db="EMBL/GenBank/DDBJ databases">
        <title>The ancient ancestry and fast evolution of plastids.</title>
        <authorList>
            <person name="Moore K.R."/>
            <person name="Magnabosco C."/>
            <person name="Momper L."/>
            <person name="Gold D.A."/>
            <person name="Bosak T."/>
            <person name="Fournier G.P."/>
        </authorList>
    </citation>
    <scope>NUCLEOTIDE SEQUENCE [LARGE SCALE GENOMIC DNA]</scope>
    <source>
        <strain evidence="1 2">ULC18</strain>
    </source>
</reference>
<keyword evidence="2" id="KW-1185">Reference proteome</keyword>